<organism evidence="1">
    <name type="scientific">hydrothermal vent metagenome</name>
    <dbReference type="NCBI Taxonomy" id="652676"/>
    <lineage>
        <taxon>unclassified sequences</taxon>
        <taxon>metagenomes</taxon>
        <taxon>ecological metagenomes</taxon>
    </lineage>
</organism>
<sequence length="186" mass="20694">MINSKITVPSLFLMFLLSNSALAAGDIVYFTFKVALNVTKLSPEVRSVILKCGVGKIITHTDRGMTGAHRAEGIGKAEVKLVPSSNRSIQKVVTVKIKSTTTLMKKFHYESAYRNYICSLNVENRDRTVNNIVYQPDFDPQSYYAWYRSQQGTTYGTGKKKIGIQGKFPSGNYIDRSAIPNVSSPQ</sequence>
<proteinExistence type="predicted"/>
<dbReference type="AlphaFoldDB" id="A0A3B0YBQ1"/>
<reference evidence="1" key="1">
    <citation type="submission" date="2018-06" db="EMBL/GenBank/DDBJ databases">
        <authorList>
            <person name="Zhirakovskaya E."/>
        </authorList>
    </citation>
    <scope>NUCLEOTIDE SEQUENCE</scope>
</reference>
<evidence type="ECO:0000313" key="1">
    <source>
        <dbReference type="EMBL" id="VAW74240.1"/>
    </source>
</evidence>
<protein>
    <submittedName>
        <fullName evidence="1">Uncharacterized protein</fullName>
    </submittedName>
</protein>
<name>A0A3B0YBQ1_9ZZZZ</name>
<gene>
    <name evidence="1" type="ORF">MNBD_GAMMA12-3496</name>
</gene>
<dbReference type="EMBL" id="UOFL01000056">
    <property type="protein sequence ID" value="VAW74240.1"/>
    <property type="molecule type" value="Genomic_DNA"/>
</dbReference>
<accession>A0A3B0YBQ1</accession>